<dbReference type="Pfam" id="PF01535">
    <property type="entry name" value="PPR"/>
    <property type="match status" value="1"/>
</dbReference>
<comment type="caution">
    <text evidence="4">The sequence shown here is derived from an EMBL/GenBank/DDBJ whole genome shotgun (WGS) entry which is preliminary data.</text>
</comment>
<dbReference type="EMBL" id="JARYMX010000006">
    <property type="protein sequence ID" value="KAJ9545637.1"/>
    <property type="molecule type" value="Genomic_DNA"/>
</dbReference>
<dbReference type="InterPro" id="IPR011990">
    <property type="entry name" value="TPR-like_helical_dom_sf"/>
</dbReference>
<keyword evidence="5" id="KW-1185">Reference proteome</keyword>
<feature type="repeat" description="PPR" evidence="3">
    <location>
        <begin position="138"/>
        <end position="172"/>
    </location>
</feature>
<feature type="repeat" description="PPR" evidence="3">
    <location>
        <begin position="208"/>
        <end position="242"/>
    </location>
</feature>
<reference evidence="4" key="1">
    <citation type="submission" date="2023-03" db="EMBL/GenBank/DDBJ databases">
        <title>Chromosome-scale reference genome and RAD-based genetic map of yellow starthistle (Centaurea solstitialis) reveal putative structural variation and QTLs associated with invader traits.</title>
        <authorList>
            <person name="Reatini B."/>
            <person name="Cang F.A."/>
            <person name="Jiang Q."/>
            <person name="Mckibben M.T.W."/>
            <person name="Barker M.S."/>
            <person name="Rieseberg L.H."/>
            <person name="Dlugosch K.M."/>
        </authorList>
    </citation>
    <scope>NUCLEOTIDE SEQUENCE</scope>
    <source>
        <strain evidence="4">CAN-66</strain>
        <tissue evidence="4">Leaf</tissue>
    </source>
</reference>
<dbReference type="AlphaFoldDB" id="A0AA38T6E0"/>
<proteinExistence type="inferred from homology"/>
<organism evidence="4 5">
    <name type="scientific">Centaurea solstitialis</name>
    <name type="common">yellow star-thistle</name>
    <dbReference type="NCBI Taxonomy" id="347529"/>
    <lineage>
        <taxon>Eukaryota</taxon>
        <taxon>Viridiplantae</taxon>
        <taxon>Streptophyta</taxon>
        <taxon>Embryophyta</taxon>
        <taxon>Tracheophyta</taxon>
        <taxon>Spermatophyta</taxon>
        <taxon>Magnoliopsida</taxon>
        <taxon>eudicotyledons</taxon>
        <taxon>Gunneridae</taxon>
        <taxon>Pentapetalae</taxon>
        <taxon>asterids</taxon>
        <taxon>campanulids</taxon>
        <taxon>Asterales</taxon>
        <taxon>Asteraceae</taxon>
        <taxon>Carduoideae</taxon>
        <taxon>Cardueae</taxon>
        <taxon>Centaureinae</taxon>
        <taxon>Centaurea</taxon>
    </lineage>
</organism>
<keyword evidence="2" id="KW-0677">Repeat</keyword>
<evidence type="ECO:0000313" key="5">
    <source>
        <dbReference type="Proteomes" id="UP001172457"/>
    </source>
</evidence>
<sequence length="326" mass="36068">MFALRKTLKQPSVFTAAVHRLTTTTTTANLPEPSTSAAYDDLITTAGRQRDLATVRRLLNQRYANGLFFTTNTFNFISTADDISDLLKTLPDLKEGHCRKSAYDSLISRLCKLRLTDAALRVATSDDLAVAGKHAAGDARTFHPILSLLTRKKNFNEAWRVIEIMRSRGIARDVTCYNYFLTAYSVAGDPRSGVGVLKKMAEEGLKADARTYDALVLGACKLGKVDAAVAVMRRMVEDGVVGMHSTYAHVIGGLVRLGYCAQAVELVMSYGGRDKKLDEHNFGLLASRLMDVNKVDEGKFVLDEMVKRDLEMGEKLKEFCKNLKEV</sequence>
<evidence type="ECO:0000256" key="3">
    <source>
        <dbReference type="PROSITE-ProRule" id="PRU00708"/>
    </source>
</evidence>
<feature type="repeat" description="PPR" evidence="3">
    <location>
        <begin position="173"/>
        <end position="207"/>
    </location>
</feature>
<dbReference type="PROSITE" id="PS51375">
    <property type="entry name" value="PPR"/>
    <property type="match status" value="3"/>
</dbReference>
<dbReference type="Gene3D" id="1.25.40.10">
    <property type="entry name" value="Tetratricopeptide repeat domain"/>
    <property type="match status" value="1"/>
</dbReference>
<protein>
    <recommendedName>
        <fullName evidence="6">Pentatricopeptide repeat-containing protein</fullName>
    </recommendedName>
</protein>
<dbReference type="PANTHER" id="PTHR47939">
    <property type="entry name" value="MEMBRANE-ASSOCIATED SALT-INDUCIBLE PROTEIN-LIKE"/>
    <property type="match status" value="1"/>
</dbReference>
<dbReference type="InterPro" id="IPR050667">
    <property type="entry name" value="PPR-containing_protein"/>
</dbReference>
<dbReference type="Pfam" id="PF12854">
    <property type="entry name" value="PPR_1"/>
    <property type="match status" value="1"/>
</dbReference>
<dbReference type="Proteomes" id="UP001172457">
    <property type="component" value="Chromosome 6"/>
</dbReference>
<gene>
    <name evidence="4" type="ORF">OSB04_025344</name>
</gene>
<comment type="similarity">
    <text evidence="1">Belongs to the PPR family. P subfamily.</text>
</comment>
<evidence type="ECO:0000256" key="1">
    <source>
        <dbReference type="ARBA" id="ARBA00007626"/>
    </source>
</evidence>
<dbReference type="InterPro" id="IPR002885">
    <property type="entry name" value="PPR_rpt"/>
</dbReference>
<evidence type="ECO:0008006" key="6">
    <source>
        <dbReference type="Google" id="ProtNLM"/>
    </source>
</evidence>
<accession>A0AA38T6E0</accession>
<name>A0AA38T6E0_9ASTR</name>
<evidence type="ECO:0000256" key="2">
    <source>
        <dbReference type="ARBA" id="ARBA00022737"/>
    </source>
</evidence>
<evidence type="ECO:0000313" key="4">
    <source>
        <dbReference type="EMBL" id="KAJ9545637.1"/>
    </source>
</evidence>
<dbReference type="NCBIfam" id="TIGR00756">
    <property type="entry name" value="PPR"/>
    <property type="match status" value="3"/>
</dbReference>
<dbReference type="PANTHER" id="PTHR47939:SF5">
    <property type="entry name" value="PENTACOTRIPEPTIDE-REPEAT REGION OF PRORP DOMAIN-CONTAINING PROTEIN"/>
    <property type="match status" value="1"/>
</dbReference>